<evidence type="ECO:0000313" key="5">
    <source>
        <dbReference type="Proteomes" id="UP000199315"/>
    </source>
</evidence>
<dbReference type="Gene3D" id="1.10.10.630">
    <property type="entry name" value="DnaD domain-like"/>
    <property type="match status" value="2"/>
</dbReference>
<evidence type="ECO:0000313" key="4">
    <source>
        <dbReference type="EMBL" id="SCP96303.1"/>
    </source>
</evidence>
<feature type="region of interest" description="Disordered" evidence="2">
    <location>
        <begin position="365"/>
        <end position="420"/>
    </location>
</feature>
<dbReference type="InterPro" id="IPR034829">
    <property type="entry name" value="DnaD-like_sf"/>
</dbReference>
<proteinExistence type="inferred from homology"/>
<feature type="compositionally biased region" description="Basic and acidic residues" evidence="2">
    <location>
        <begin position="393"/>
        <end position="402"/>
    </location>
</feature>
<dbReference type="OrthoDB" id="1652900at2"/>
<dbReference type="RefSeq" id="WP_091231383.1">
    <property type="nucleotide sequence ID" value="NZ_FMKA01000004.1"/>
</dbReference>
<dbReference type="PANTHER" id="PTHR37293">
    <property type="entry name" value="PHAGE REPLICATION PROTEIN-RELATED"/>
    <property type="match status" value="1"/>
</dbReference>
<keyword evidence="5" id="KW-1185">Reference proteome</keyword>
<feature type="compositionally biased region" description="Basic and acidic residues" evidence="2">
    <location>
        <begin position="410"/>
        <end position="420"/>
    </location>
</feature>
<dbReference type="NCBIfam" id="TIGR01446">
    <property type="entry name" value="DnaD_dom"/>
    <property type="match status" value="2"/>
</dbReference>
<dbReference type="InterPro" id="IPR053162">
    <property type="entry name" value="DnaD"/>
</dbReference>
<dbReference type="EMBL" id="FMKA01000004">
    <property type="protein sequence ID" value="SCP96303.1"/>
    <property type="molecule type" value="Genomic_DNA"/>
</dbReference>
<comment type="similarity">
    <text evidence="1">Belongs to the DnaB/DnaD family.</text>
</comment>
<dbReference type="Pfam" id="PF07261">
    <property type="entry name" value="DnaB_2"/>
    <property type="match status" value="2"/>
</dbReference>
<protein>
    <submittedName>
        <fullName evidence="4">DnaD and phage-associated domain-containing protein</fullName>
    </submittedName>
</protein>
<feature type="domain" description="DnaB/C C-terminal" evidence="3">
    <location>
        <begin position="204"/>
        <end position="274"/>
    </location>
</feature>
<dbReference type="PANTHER" id="PTHR37293:SF5">
    <property type="entry name" value="DNA REPLICATION PROTEIN"/>
    <property type="match status" value="1"/>
</dbReference>
<evidence type="ECO:0000256" key="1">
    <source>
        <dbReference type="ARBA" id="ARBA00093462"/>
    </source>
</evidence>
<name>A0A1D3TRF6_9FIRM</name>
<evidence type="ECO:0000259" key="3">
    <source>
        <dbReference type="Pfam" id="PF07261"/>
    </source>
</evidence>
<dbReference type="STRING" id="1619234.SAMN05421730_100481"/>
<reference evidence="4 5" key="1">
    <citation type="submission" date="2016-09" db="EMBL/GenBank/DDBJ databases">
        <authorList>
            <person name="Capua I."/>
            <person name="De Benedictis P."/>
            <person name="Joannis T."/>
            <person name="Lombin L.H."/>
            <person name="Cattoli G."/>
        </authorList>
    </citation>
    <scope>NUCLEOTIDE SEQUENCE [LARGE SCALE GENOMIC DNA]</scope>
    <source>
        <strain evidence="4 5">GluBS11</strain>
    </source>
</reference>
<evidence type="ECO:0000256" key="2">
    <source>
        <dbReference type="SAM" id="MobiDB-lite"/>
    </source>
</evidence>
<dbReference type="Proteomes" id="UP000199315">
    <property type="component" value="Unassembled WGS sequence"/>
</dbReference>
<dbReference type="SUPFAM" id="SSF158499">
    <property type="entry name" value="DnaD domain-like"/>
    <property type="match status" value="2"/>
</dbReference>
<dbReference type="InterPro" id="IPR006343">
    <property type="entry name" value="DnaB/C_C"/>
</dbReference>
<dbReference type="AlphaFoldDB" id="A0A1D3TRF6"/>
<gene>
    <name evidence="4" type="ORF">SAMN05421730_100481</name>
</gene>
<feature type="compositionally biased region" description="Polar residues" evidence="2">
    <location>
        <begin position="382"/>
        <end position="392"/>
    </location>
</feature>
<sequence>MAQIKLKLNARPSTTMVSNHFIDAFMADANGEYVKIYLYLLRCAGSEDSFLSISQIADKFDHTEKDVKRALKYWQKAGLLNLAFDENKNLTGVDFLDVCDGIQNSANDQASDSTDSYGAAADSAYSASHGSDPDAAAAASYGSSAAYGSSAPDAVSGAGNASASAMNFSIPATPQVVIPAKPSYSADKLASMQNDDGLSQLLFISEQYLGKPLSKTEMETIFYFYDELHFSIDLIEYLIEYCVSKGSKSFHYIEKVALAWAEDQVRTVEDAKKSTTLYVRNCFTILKAFGIKGRNPIDAEVGFIKKWLDDYCFGLDIIIEACSRTVLSINKPSFEYADSILSKWKEKGVKHVSDIRTLDAQHQIQKQKNASAAAPKGKPASTNKFNNFNQRTYDYDQLEKQLLKNNKQPSADRTEPQHQQ</sequence>
<organism evidence="4 5">
    <name type="scientific">Anaerobium acetethylicum</name>
    <dbReference type="NCBI Taxonomy" id="1619234"/>
    <lineage>
        <taxon>Bacteria</taxon>
        <taxon>Bacillati</taxon>
        <taxon>Bacillota</taxon>
        <taxon>Clostridia</taxon>
        <taxon>Lachnospirales</taxon>
        <taxon>Lachnospiraceae</taxon>
        <taxon>Anaerobium</taxon>
    </lineage>
</organism>
<feature type="domain" description="DnaB/C C-terminal" evidence="3">
    <location>
        <begin position="293"/>
        <end position="356"/>
    </location>
</feature>
<feature type="compositionally biased region" description="Low complexity" evidence="2">
    <location>
        <begin position="370"/>
        <end position="381"/>
    </location>
</feature>
<accession>A0A1D3TRF6</accession>